<dbReference type="GO" id="GO:0004190">
    <property type="term" value="F:aspartic-type endopeptidase activity"/>
    <property type="evidence" value="ECO:0007669"/>
    <property type="project" value="UniProtKB-KW"/>
</dbReference>
<keyword evidence="4" id="KW-0645">Protease</keyword>
<comment type="caution">
    <text evidence="10">The sequence shown here is derived from an EMBL/GenBank/DDBJ whole genome shotgun (WGS) entry which is preliminary data.</text>
</comment>
<dbReference type="PANTHER" id="PTHR47967">
    <property type="entry name" value="OS07G0603500 PROTEIN-RELATED"/>
    <property type="match status" value="1"/>
</dbReference>
<comment type="similarity">
    <text evidence="2">Belongs to the peptidase A1 family.</text>
</comment>
<evidence type="ECO:0000313" key="10">
    <source>
        <dbReference type="EMBL" id="KAK9274279.1"/>
    </source>
</evidence>
<reference evidence="10 11" key="1">
    <citation type="journal article" date="2024" name="Plant J.">
        <title>Genome sequences and population genomics reveal climatic adaptation and genomic divergence between two closely related sweetgum species.</title>
        <authorList>
            <person name="Xu W.Q."/>
            <person name="Ren C.Q."/>
            <person name="Zhang X.Y."/>
            <person name="Comes H.P."/>
            <person name="Liu X.H."/>
            <person name="Li Y.G."/>
            <person name="Kettle C.J."/>
            <person name="Jalonen R."/>
            <person name="Gaisberger H."/>
            <person name="Ma Y.Z."/>
            <person name="Qiu Y.X."/>
        </authorList>
    </citation>
    <scope>NUCLEOTIDE SEQUENCE [LARGE SCALE GENOMIC DNA]</scope>
    <source>
        <strain evidence="10">Hangzhou</strain>
    </source>
</reference>
<evidence type="ECO:0000256" key="2">
    <source>
        <dbReference type="ARBA" id="ARBA00007447"/>
    </source>
</evidence>
<dbReference type="InterPro" id="IPR051708">
    <property type="entry name" value="Plant_Aspart_Prot_A1"/>
</dbReference>
<comment type="subcellular location">
    <subcellularLocation>
        <location evidence="1">Secreted</location>
    </subcellularLocation>
</comment>
<sequence length="463" mass="49661">MQCNVPHILCLSRVMALFSPVFALAVTVSVVLSLSPLTTSLTEATNGAGFVVDLIHRDSPKSPLYNPSETPSQRLRNALQRSINRVNRFKPKRASLSVSPNTVQSEIIPDNGEYLMNISIGTPPFEVLAIADTGSDLIWTQCKPCTQCYKQKAPLFDPQDSSTYREISCSSRTCQSIGGASCDVSNDTCQYSASYGDQSFTNGVVAVDTVTLGSTSGRPVSLLNTIFGCGHNNGGTFGANGSGIVGLGGGLVSLITQTDSIIHGKFSYCLVPFASRSTKTSQINFGSKGIVSGEDVVTTPLVSKTPETFYYLTLEAISVGNVRLEFDDPSSPFNASSEGNIIIDSGTTLTLLPQGLYQRLESAVVKKIPARRVDDPGQFLSLCYEADGESDIDPPTLTMHFTGADVKLQDFNTFIRVSPGTVCFAFAPNQELSIYGNVAQMNFLVGYDLEKRTVSFKPTDCAS</sequence>
<evidence type="ECO:0000256" key="6">
    <source>
        <dbReference type="ARBA" id="ARBA00022750"/>
    </source>
</evidence>
<dbReference type="Proteomes" id="UP001415857">
    <property type="component" value="Unassembled WGS sequence"/>
</dbReference>
<dbReference type="InterPro" id="IPR032861">
    <property type="entry name" value="TAXi_N"/>
</dbReference>
<evidence type="ECO:0000313" key="11">
    <source>
        <dbReference type="Proteomes" id="UP001415857"/>
    </source>
</evidence>
<organism evidence="10 11">
    <name type="scientific">Liquidambar formosana</name>
    <name type="common">Formosan gum</name>
    <dbReference type="NCBI Taxonomy" id="63359"/>
    <lineage>
        <taxon>Eukaryota</taxon>
        <taxon>Viridiplantae</taxon>
        <taxon>Streptophyta</taxon>
        <taxon>Embryophyta</taxon>
        <taxon>Tracheophyta</taxon>
        <taxon>Spermatophyta</taxon>
        <taxon>Magnoliopsida</taxon>
        <taxon>eudicotyledons</taxon>
        <taxon>Gunneridae</taxon>
        <taxon>Pentapetalae</taxon>
        <taxon>Saxifragales</taxon>
        <taxon>Altingiaceae</taxon>
        <taxon>Liquidambar</taxon>
    </lineage>
</organism>
<evidence type="ECO:0000256" key="5">
    <source>
        <dbReference type="ARBA" id="ARBA00022729"/>
    </source>
</evidence>
<dbReference type="InterPro" id="IPR034161">
    <property type="entry name" value="Pepsin-like_plant"/>
</dbReference>
<dbReference type="FunFam" id="2.40.70.10:FF:000050">
    <property type="entry name" value="Aspartic proteinase CDR1"/>
    <property type="match status" value="1"/>
</dbReference>
<keyword evidence="8" id="KW-0325">Glycoprotein</keyword>
<keyword evidence="5" id="KW-0732">Signal</keyword>
<dbReference type="InterPro" id="IPR033121">
    <property type="entry name" value="PEPTIDASE_A1"/>
</dbReference>
<dbReference type="InterPro" id="IPR001969">
    <property type="entry name" value="Aspartic_peptidase_AS"/>
</dbReference>
<evidence type="ECO:0000259" key="9">
    <source>
        <dbReference type="PROSITE" id="PS51767"/>
    </source>
</evidence>
<evidence type="ECO:0000256" key="3">
    <source>
        <dbReference type="ARBA" id="ARBA00022525"/>
    </source>
</evidence>
<gene>
    <name evidence="10" type="ORF">L1049_019093</name>
</gene>
<proteinExistence type="inferred from homology"/>
<protein>
    <recommendedName>
        <fullName evidence="9">Peptidase A1 domain-containing protein</fullName>
    </recommendedName>
</protein>
<dbReference type="Gene3D" id="2.40.70.10">
    <property type="entry name" value="Acid Proteases"/>
    <property type="match status" value="2"/>
</dbReference>
<dbReference type="InterPro" id="IPR032799">
    <property type="entry name" value="TAXi_C"/>
</dbReference>
<keyword evidence="7" id="KW-0378">Hydrolase</keyword>
<dbReference type="SUPFAM" id="SSF50630">
    <property type="entry name" value="Acid proteases"/>
    <property type="match status" value="1"/>
</dbReference>
<evidence type="ECO:0000256" key="7">
    <source>
        <dbReference type="ARBA" id="ARBA00022801"/>
    </source>
</evidence>
<dbReference type="GO" id="GO:0005576">
    <property type="term" value="C:extracellular region"/>
    <property type="evidence" value="ECO:0007669"/>
    <property type="project" value="UniProtKB-SubCell"/>
</dbReference>
<dbReference type="Pfam" id="PF14543">
    <property type="entry name" value="TAXi_N"/>
    <property type="match status" value="1"/>
</dbReference>
<dbReference type="EMBL" id="JBBPBK010000012">
    <property type="protein sequence ID" value="KAK9274279.1"/>
    <property type="molecule type" value="Genomic_DNA"/>
</dbReference>
<dbReference type="PROSITE" id="PS00141">
    <property type="entry name" value="ASP_PROTEASE"/>
    <property type="match status" value="1"/>
</dbReference>
<evidence type="ECO:0000256" key="8">
    <source>
        <dbReference type="ARBA" id="ARBA00023180"/>
    </source>
</evidence>
<dbReference type="GO" id="GO:0006508">
    <property type="term" value="P:proteolysis"/>
    <property type="evidence" value="ECO:0007669"/>
    <property type="project" value="UniProtKB-KW"/>
</dbReference>
<keyword evidence="3" id="KW-0964">Secreted</keyword>
<accession>A0AAP0RB19</accession>
<dbReference type="CDD" id="cd05476">
    <property type="entry name" value="pepsin_A_like_plant"/>
    <property type="match status" value="1"/>
</dbReference>
<dbReference type="PROSITE" id="PS51767">
    <property type="entry name" value="PEPTIDASE_A1"/>
    <property type="match status" value="1"/>
</dbReference>
<feature type="domain" description="Peptidase A1" evidence="9">
    <location>
        <begin position="114"/>
        <end position="457"/>
    </location>
</feature>
<keyword evidence="6" id="KW-0064">Aspartyl protease</keyword>
<dbReference type="PANTHER" id="PTHR47967:SF66">
    <property type="entry name" value="ASPARTIC PROTEINASE CDR1-RELATED"/>
    <property type="match status" value="1"/>
</dbReference>
<dbReference type="AlphaFoldDB" id="A0AAP0RB19"/>
<dbReference type="Pfam" id="PF14541">
    <property type="entry name" value="TAXi_C"/>
    <property type="match status" value="1"/>
</dbReference>
<name>A0AAP0RB19_LIQFO</name>
<dbReference type="InterPro" id="IPR021109">
    <property type="entry name" value="Peptidase_aspartic_dom_sf"/>
</dbReference>
<dbReference type="FunFam" id="2.40.70.10:FF:000016">
    <property type="entry name" value="Probable aspartic protease At2g35615"/>
    <property type="match status" value="1"/>
</dbReference>
<evidence type="ECO:0000256" key="4">
    <source>
        <dbReference type="ARBA" id="ARBA00022670"/>
    </source>
</evidence>
<keyword evidence="11" id="KW-1185">Reference proteome</keyword>
<evidence type="ECO:0000256" key="1">
    <source>
        <dbReference type="ARBA" id="ARBA00004613"/>
    </source>
</evidence>